<evidence type="ECO:0000259" key="9">
    <source>
        <dbReference type="PROSITE" id="PS50850"/>
    </source>
</evidence>
<dbReference type="GO" id="GO:0022857">
    <property type="term" value="F:transmembrane transporter activity"/>
    <property type="evidence" value="ECO:0007669"/>
    <property type="project" value="InterPro"/>
</dbReference>
<feature type="transmembrane region" description="Helical" evidence="8">
    <location>
        <begin position="27"/>
        <end position="53"/>
    </location>
</feature>
<dbReference type="PROSITE" id="PS50850">
    <property type="entry name" value="MFS"/>
    <property type="match status" value="1"/>
</dbReference>
<keyword evidence="3 8" id="KW-0812">Transmembrane</keyword>
<dbReference type="OrthoDB" id="10021397at2759"/>
<dbReference type="Gene3D" id="1.20.1250.20">
    <property type="entry name" value="MFS general substrate transporter like domains"/>
    <property type="match status" value="1"/>
</dbReference>
<evidence type="ECO:0000256" key="7">
    <source>
        <dbReference type="SAM" id="MobiDB-lite"/>
    </source>
</evidence>
<dbReference type="PRINTS" id="PR01036">
    <property type="entry name" value="TCRTETB"/>
</dbReference>
<evidence type="ECO:0000313" key="10">
    <source>
        <dbReference type="EMBL" id="KUI63648.1"/>
    </source>
</evidence>
<dbReference type="AlphaFoldDB" id="A0A194VI40"/>
<dbReference type="SUPFAM" id="SSF103473">
    <property type="entry name" value="MFS general substrate transporter"/>
    <property type="match status" value="1"/>
</dbReference>
<evidence type="ECO:0000313" key="11">
    <source>
        <dbReference type="Proteomes" id="UP000078559"/>
    </source>
</evidence>
<evidence type="ECO:0000256" key="6">
    <source>
        <dbReference type="ARBA" id="ARBA00023180"/>
    </source>
</evidence>
<evidence type="ECO:0000256" key="8">
    <source>
        <dbReference type="SAM" id="Phobius"/>
    </source>
</evidence>
<protein>
    <recommendedName>
        <fullName evidence="9">Major facilitator superfamily (MFS) profile domain-containing protein</fullName>
    </recommendedName>
</protein>
<dbReference type="SMR" id="A0A194VI40"/>
<dbReference type="PANTHER" id="PTHR23501:SF187">
    <property type="entry name" value="MAJOR FACILITATOR SUPERFAMILY (MFS) PROFILE DOMAIN-CONTAINING PROTEIN"/>
    <property type="match status" value="1"/>
</dbReference>
<reference evidence="10" key="1">
    <citation type="submission" date="2014-12" db="EMBL/GenBank/DDBJ databases">
        <title>Genome Sequence of Valsa Canker Pathogens Uncovers a Specific Adaption of Colonization on Woody Bark.</title>
        <authorList>
            <person name="Yin Z."/>
            <person name="Liu H."/>
            <person name="Gao X."/>
            <person name="Li Z."/>
            <person name="Song N."/>
            <person name="Ke X."/>
            <person name="Dai Q."/>
            <person name="Wu Y."/>
            <person name="Sun Y."/>
            <person name="Xu J.-R."/>
            <person name="Kang Z.K."/>
            <person name="Wang L."/>
            <person name="Huang L."/>
        </authorList>
    </citation>
    <scope>NUCLEOTIDE SEQUENCE [LARGE SCALE GENOMIC DNA]</scope>
    <source>
        <strain evidence="10">03-8</strain>
    </source>
</reference>
<organism evidence="10 11">
    <name type="scientific">Cytospora mali</name>
    <name type="common">Apple Valsa canker fungus</name>
    <name type="synonym">Valsa mali</name>
    <dbReference type="NCBI Taxonomy" id="578113"/>
    <lineage>
        <taxon>Eukaryota</taxon>
        <taxon>Fungi</taxon>
        <taxon>Dikarya</taxon>
        <taxon>Ascomycota</taxon>
        <taxon>Pezizomycotina</taxon>
        <taxon>Sordariomycetes</taxon>
        <taxon>Sordariomycetidae</taxon>
        <taxon>Diaporthales</taxon>
        <taxon>Cytosporaceae</taxon>
        <taxon>Cytospora</taxon>
    </lineage>
</organism>
<keyword evidence="5 8" id="KW-0472">Membrane</keyword>
<evidence type="ECO:0000256" key="5">
    <source>
        <dbReference type="ARBA" id="ARBA00023136"/>
    </source>
</evidence>
<feature type="transmembrane region" description="Helical" evidence="8">
    <location>
        <begin position="250"/>
        <end position="272"/>
    </location>
</feature>
<feature type="transmembrane region" description="Helical" evidence="8">
    <location>
        <begin position="293"/>
        <end position="318"/>
    </location>
</feature>
<feature type="transmembrane region" description="Helical" evidence="8">
    <location>
        <begin position="154"/>
        <end position="177"/>
    </location>
</feature>
<dbReference type="PANTHER" id="PTHR23501">
    <property type="entry name" value="MAJOR FACILITATOR SUPERFAMILY"/>
    <property type="match status" value="1"/>
</dbReference>
<feature type="transmembrane region" description="Helical" evidence="8">
    <location>
        <begin position="215"/>
        <end position="238"/>
    </location>
</feature>
<dbReference type="Pfam" id="PF07690">
    <property type="entry name" value="MFS_1"/>
    <property type="match status" value="1"/>
</dbReference>
<evidence type="ECO:0000256" key="4">
    <source>
        <dbReference type="ARBA" id="ARBA00022989"/>
    </source>
</evidence>
<dbReference type="GO" id="GO:0005886">
    <property type="term" value="C:plasma membrane"/>
    <property type="evidence" value="ECO:0007669"/>
    <property type="project" value="TreeGrafter"/>
</dbReference>
<feature type="region of interest" description="Disordered" evidence="7">
    <location>
        <begin position="529"/>
        <end position="567"/>
    </location>
</feature>
<keyword evidence="4 8" id="KW-1133">Transmembrane helix</keyword>
<proteinExistence type="predicted"/>
<dbReference type="EMBL" id="KN796114">
    <property type="protein sequence ID" value="KUI63648.1"/>
    <property type="molecule type" value="Genomic_DNA"/>
</dbReference>
<keyword evidence="6" id="KW-0325">Glycoprotein</keyword>
<name>A0A194VI40_CYTMA</name>
<dbReference type="Gene3D" id="1.20.1720.10">
    <property type="entry name" value="Multidrug resistance protein D"/>
    <property type="match status" value="1"/>
</dbReference>
<feature type="domain" description="Major facilitator superfamily (MFS) profile" evidence="9">
    <location>
        <begin position="31"/>
        <end position="483"/>
    </location>
</feature>
<evidence type="ECO:0000256" key="3">
    <source>
        <dbReference type="ARBA" id="ARBA00022692"/>
    </source>
</evidence>
<dbReference type="InterPro" id="IPR036259">
    <property type="entry name" value="MFS_trans_sf"/>
</dbReference>
<comment type="subcellular location">
    <subcellularLocation>
        <location evidence="1">Membrane</location>
        <topology evidence="1">Multi-pass membrane protein</topology>
    </subcellularLocation>
</comment>
<keyword evidence="11" id="KW-1185">Reference proteome</keyword>
<sequence>METPATPVEKASVGEHTAPKEVRKSPAFWLVIASLCLIAFTSSLDGSIIAIALPHISSSLEIGDNYVEVANCFVFAQTVVQPGIAQLCNIFGRRWPMVIAVCVFALGSGIAGGANDTATMIAGRTVQGLGSGGIMLMVELIVCDMVPLRERGKYLGIVLSTAALGSIVGPVVGGALAEKDWRWCFYLNLPICAIVLPVLFFFLRIKHFSISWKGVFAQVDWTGNLIFIGSITSLLISLTSGGTVHPWSSWRIIVPMIVGCLGLVCFHVYEHLIRDANPCVPPHVFCNRTSAAAFYMIFVTSMLLQWVCFFWPVYFLAIRGASLVQTGVDFLPFMCLLIPGSAVAGIILSKTGRYRPLHAIGFVLSTLGPGLNTLLDRDTHAGAWAMLQIVDALGRAFILPTTLPAILASLPEKDVASATGVYSFLRSFGYVWGITVPGIIFNNCFNQLSYQISDAVVRETLGGGKAYQLASGTYVQTLPPVVRSEVLGVYLAALKAVWYGAMAFGASGLIAVAVEKHVPLRTELETEYGLEQKKNGDKEDGMDVAEPYLDHTSPGGVCNSAAPATSS</sequence>
<dbReference type="Proteomes" id="UP000078559">
    <property type="component" value="Unassembled WGS sequence"/>
</dbReference>
<evidence type="ECO:0000256" key="1">
    <source>
        <dbReference type="ARBA" id="ARBA00004141"/>
    </source>
</evidence>
<dbReference type="InterPro" id="IPR020846">
    <property type="entry name" value="MFS_dom"/>
</dbReference>
<evidence type="ECO:0000256" key="2">
    <source>
        <dbReference type="ARBA" id="ARBA00022448"/>
    </source>
</evidence>
<feature type="transmembrane region" description="Helical" evidence="8">
    <location>
        <begin position="183"/>
        <end position="203"/>
    </location>
</feature>
<feature type="transmembrane region" description="Helical" evidence="8">
    <location>
        <begin position="330"/>
        <end position="348"/>
    </location>
</feature>
<feature type="transmembrane region" description="Helical" evidence="8">
    <location>
        <begin position="95"/>
        <end position="115"/>
    </location>
</feature>
<dbReference type="InterPro" id="IPR011701">
    <property type="entry name" value="MFS"/>
</dbReference>
<gene>
    <name evidence="10" type="ORF">VM1G_10498</name>
</gene>
<feature type="compositionally biased region" description="Basic and acidic residues" evidence="7">
    <location>
        <begin position="529"/>
        <end position="541"/>
    </location>
</feature>
<accession>A0A194VI40</accession>
<keyword evidence="2" id="KW-0813">Transport</keyword>